<dbReference type="PANTHER" id="PTHR15238">
    <property type="entry name" value="54S RIBOSOMAL PROTEIN L39, MITOCHONDRIAL"/>
    <property type="match status" value="1"/>
</dbReference>
<dbReference type="InterPro" id="IPR038584">
    <property type="entry name" value="Ribosomal_bL33_sf"/>
</dbReference>
<dbReference type="PROSITE" id="PS00582">
    <property type="entry name" value="RIBOSOMAL_L33"/>
    <property type="match status" value="1"/>
</dbReference>
<proteinExistence type="inferred from homology"/>
<dbReference type="SUPFAM" id="SSF57829">
    <property type="entry name" value="Zn-binding ribosomal proteins"/>
    <property type="match status" value="1"/>
</dbReference>
<dbReference type="NCBIfam" id="TIGR01023">
    <property type="entry name" value="rpmG_bact"/>
    <property type="match status" value="1"/>
</dbReference>
<dbReference type="Pfam" id="PF00471">
    <property type="entry name" value="Ribosomal_L33"/>
    <property type="match status" value="1"/>
</dbReference>
<sequence length="56" mass="6528">MAGKSSEIRPVITLRSTAGTGFTYTTRKNRRNTPDRLELLKYDPIVKRKVTFRETR</sequence>
<dbReference type="InterPro" id="IPR018264">
    <property type="entry name" value="Ribosomal_bL33_CS"/>
</dbReference>
<dbReference type="Proteomes" id="UP000235050">
    <property type="component" value="Unassembled WGS sequence"/>
</dbReference>
<accession>A0A2N5JBT6</accession>
<evidence type="ECO:0000256" key="3">
    <source>
        <dbReference type="ARBA" id="ARBA00023274"/>
    </source>
</evidence>
<evidence type="ECO:0000313" key="6">
    <source>
        <dbReference type="EMBL" id="PLS31673.1"/>
    </source>
</evidence>
<dbReference type="EMBL" id="NMWU01000007">
    <property type="protein sequence ID" value="PLS31673.1"/>
    <property type="molecule type" value="Genomic_DNA"/>
</dbReference>
<evidence type="ECO:0000256" key="4">
    <source>
        <dbReference type="ARBA" id="ARBA00035176"/>
    </source>
</evidence>
<dbReference type="InterPro" id="IPR011332">
    <property type="entry name" value="Ribosomal_zn-bd"/>
</dbReference>
<dbReference type="GO" id="GO:0003735">
    <property type="term" value="F:structural constituent of ribosome"/>
    <property type="evidence" value="ECO:0007669"/>
    <property type="project" value="InterPro"/>
</dbReference>
<name>A0A2N5JBT6_9BIFI</name>
<evidence type="ECO:0000256" key="1">
    <source>
        <dbReference type="ARBA" id="ARBA00007596"/>
    </source>
</evidence>
<dbReference type="InterPro" id="IPR001705">
    <property type="entry name" value="Ribosomal_bL33"/>
</dbReference>
<dbReference type="NCBIfam" id="NF001860">
    <property type="entry name" value="PRK00595.1"/>
    <property type="match status" value="1"/>
</dbReference>
<reference evidence="6 7" key="1">
    <citation type="submission" date="2017-07" db="EMBL/GenBank/DDBJ databases">
        <title>Bifidobacterium novel species.</title>
        <authorList>
            <person name="Lugli G.A."/>
            <person name="Milani C."/>
            <person name="Duranti S."/>
            <person name="Mangifesta M."/>
        </authorList>
    </citation>
    <scope>NUCLEOTIDE SEQUENCE [LARGE SCALE GENOMIC DNA]</scope>
    <source>
        <strain evidence="7">Uis1B</strain>
    </source>
</reference>
<dbReference type="AlphaFoldDB" id="A0A2N5JBT6"/>
<keyword evidence="3 5" id="KW-0687">Ribonucleoprotein</keyword>
<evidence type="ECO:0000256" key="2">
    <source>
        <dbReference type="ARBA" id="ARBA00022980"/>
    </source>
</evidence>
<organism evidence="6 7">
    <name type="scientific">Bifidobacterium margollesii</name>
    <dbReference type="NCBI Taxonomy" id="2020964"/>
    <lineage>
        <taxon>Bacteria</taxon>
        <taxon>Bacillati</taxon>
        <taxon>Actinomycetota</taxon>
        <taxon>Actinomycetes</taxon>
        <taxon>Bifidobacteriales</taxon>
        <taxon>Bifidobacteriaceae</taxon>
        <taxon>Bifidobacterium</taxon>
    </lineage>
</organism>
<dbReference type="GO" id="GO:0022625">
    <property type="term" value="C:cytosolic large ribosomal subunit"/>
    <property type="evidence" value="ECO:0007669"/>
    <property type="project" value="TreeGrafter"/>
</dbReference>
<dbReference type="RefSeq" id="WP_101615259.1">
    <property type="nucleotide sequence ID" value="NZ_NMWU01000007.1"/>
</dbReference>
<comment type="caution">
    <text evidence="6">The sequence shown here is derived from an EMBL/GenBank/DDBJ whole genome shotgun (WGS) entry which is preliminary data.</text>
</comment>
<keyword evidence="2 5" id="KW-0689">Ribosomal protein</keyword>
<dbReference type="Gene3D" id="2.20.28.120">
    <property type="entry name" value="Ribosomal protein L33"/>
    <property type="match status" value="1"/>
</dbReference>
<dbReference type="PANTHER" id="PTHR15238:SF1">
    <property type="entry name" value="LARGE RIBOSOMAL SUBUNIT PROTEIN BL33M"/>
    <property type="match status" value="1"/>
</dbReference>
<dbReference type="HAMAP" id="MF_00294">
    <property type="entry name" value="Ribosomal_bL33"/>
    <property type="match status" value="1"/>
</dbReference>
<keyword evidence="7" id="KW-1185">Reference proteome</keyword>
<evidence type="ECO:0000313" key="7">
    <source>
        <dbReference type="Proteomes" id="UP000235050"/>
    </source>
</evidence>
<dbReference type="OrthoDB" id="21586at2"/>
<comment type="similarity">
    <text evidence="1 5">Belongs to the bacterial ribosomal protein bL33 family.</text>
</comment>
<protein>
    <recommendedName>
        <fullName evidence="4 5">Large ribosomal subunit protein bL33</fullName>
    </recommendedName>
</protein>
<gene>
    <name evidence="5" type="primary">rpmG</name>
    <name evidence="6" type="ORF">Uis1B_0494</name>
</gene>
<dbReference type="GO" id="GO:0006412">
    <property type="term" value="P:translation"/>
    <property type="evidence" value="ECO:0007669"/>
    <property type="project" value="UniProtKB-UniRule"/>
</dbReference>
<evidence type="ECO:0000256" key="5">
    <source>
        <dbReference type="HAMAP-Rule" id="MF_00294"/>
    </source>
</evidence>